<dbReference type="PANTHER" id="PTHR22573:SF2">
    <property type="entry name" value="PHOSPHOGLUCOMUTASE"/>
    <property type="match status" value="1"/>
</dbReference>
<keyword evidence="14" id="KW-1185">Reference proteome</keyword>
<organism evidence="13 14">
    <name type="scientific">Intoshia linei</name>
    <dbReference type="NCBI Taxonomy" id="1819745"/>
    <lineage>
        <taxon>Eukaryota</taxon>
        <taxon>Metazoa</taxon>
        <taxon>Spiralia</taxon>
        <taxon>Lophotrochozoa</taxon>
        <taxon>Mesozoa</taxon>
        <taxon>Orthonectida</taxon>
        <taxon>Rhopaluridae</taxon>
        <taxon>Intoshia</taxon>
    </lineage>
</organism>
<proteinExistence type="inferred from homology"/>
<feature type="domain" description="Alpha-D-phosphohexomutase alpha/beta/alpha" evidence="12">
    <location>
        <begin position="353"/>
        <end position="448"/>
    </location>
</feature>
<comment type="cofactor">
    <cofactor evidence="2">
        <name>Mg(2+)</name>
        <dbReference type="ChEBI" id="CHEBI:18420"/>
    </cofactor>
</comment>
<dbReference type="Proteomes" id="UP000078046">
    <property type="component" value="Unassembled WGS sequence"/>
</dbReference>
<evidence type="ECO:0000256" key="8">
    <source>
        <dbReference type="ARBA" id="ARBA00023235"/>
    </source>
</evidence>
<protein>
    <recommendedName>
        <fullName evidence="4">phosphoglucomutase (alpha-D-glucose-1,6-bisphosphate-dependent)</fullName>
        <ecNumber evidence="4">5.4.2.2</ecNumber>
    </recommendedName>
</protein>
<dbReference type="InterPro" id="IPR016055">
    <property type="entry name" value="A-D-PHexomutase_a/b/a-I/II/III"/>
</dbReference>
<keyword evidence="7 9" id="KW-0460">Magnesium</keyword>
<dbReference type="Pfam" id="PF24947">
    <property type="entry name" value="PGM1_C_vert_fung"/>
    <property type="match status" value="1"/>
</dbReference>
<evidence type="ECO:0000313" key="13">
    <source>
        <dbReference type="EMBL" id="OAF65539.1"/>
    </source>
</evidence>
<dbReference type="PRINTS" id="PR00509">
    <property type="entry name" value="PGMPMM"/>
</dbReference>
<evidence type="ECO:0000256" key="7">
    <source>
        <dbReference type="ARBA" id="ARBA00022842"/>
    </source>
</evidence>
<evidence type="ECO:0000256" key="3">
    <source>
        <dbReference type="ARBA" id="ARBA00010231"/>
    </source>
</evidence>
<dbReference type="SUPFAM" id="SSF55957">
    <property type="entry name" value="Phosphoglucomutase, C-terminal domain"/>
    <property type="match status" value="1"/>
</dbReference>
<dbReference type="InterPro" id="IPR005841">
    <property type="entry name" value="Alpha-D-phosphohexomutase_SF"/>
</dbReference>
<dbReference type="InterPro" id="IPR045244">
    <property type="entry name" value="PGM"/>
</dbReference>
<dbReference type="EMBL" id="LWCA01001249">
    <property type="protein sequence ID" value="OAF65539.1"/>
    <property type="molecule type" value="Genomic_DNA"/>
</dbReference>
<feature type="domain" description="Alpha-D-phosphohexomutase alpha/beta/alpha" evidence="11">
    <location>
        <begin position="209"/>
        <end position="330"/>
    </location>
</feature>
<reference evidence="13 14" key="1">
    <citation type="submission" date="2016-04" db="EMBL/GenBank/DDBJ databases">
        <title>The genome of Intoshia linei affirms orthonectids as highly simplified spiralians.</title>
        <authorList>
            <person name="Mikhailov K.V."/>
            <person name="Slusarev G.S."/>
            <person name="Nikitin M.A."/>
            <person name="Logacheva M.D."/>
            <person name="Penin A."/>
            <person name="Aleoshin V."/>
            <person name="Panchin Y.V."/>
        </authorList>
    </citation>
    <scope>NUCLEOTIDE SEQUENCE [LARGE SCALE GENOMIC DNA]</scope>
    <source>
        <strain evidence="13">Intl2013</strain>
        <tissue evidence="13">Whole animal</tissue>
    </source>
</reference>
<dbReference type="SUPFAM" id="SSF53738">
    <property type="entry name" value="Phosphoglucomutase, first 3 domains"/>
    <property type="match status" value="3"/>
</dbReference>
<dbReference type="AlphaFoldDB" id="A0A177AU56"/>
<evidence type="ECO:0000256" key="1">
    <source>
        <dbReference type="ARBA" id="ARBA00000443"/>
    </source>
</evidence>
<accession>A0A177AU56</accession>
<sequence>MSFICIDSVREGERVCSNVYIDQKPGTSGLRKPTKTFKQEHYSEIFIDASLRVLLQQKNVSTIKMKTLIVGGDGRYHSPHILQKIIKIAATYNYDRLYIGKNGLLSTPAVSNLIIKEGSIGGIVLTASHNPGGPNADFGIKVNMSNGGTATPDLTTKLYDLTKGNSGIYSYSINNNIPTVNLAKEANYRYKIGENKTFEICVIDSVKDYKEKMQEMFDFSLIKNYVSGNNPQIAILVDCMNGVAGPYAKEIFVNDLNVKESSIINGTPLPGITLLFNILFTRPSDFGKLHPDPNLTRAKDLLSKMKEGKHDIGVAFDGDADRNMIIGKNGLFISPCDSLAIIGANLKNLKAFEDVSKITGFARSMPTSSAIDRVANKLNIPCYEVPTGWKFFGNLMNANKICLCGEESFGTGSNYIREKDGVWTILVWLSILAKTKQSVEEILQSHWQIFGRNYYARLDFENVESEKALNLMNHVEMKFTSIINKTYTITGKKITVKTTDNFEYHDTVDQSISKNQGLRILFGDGSRIIFRVSGTGSTGATVRLYIGFFISIQIDSIVHYSKDVLKRHNTSSTAKLVIHSKISTKKAKN</sequence>
<dbReference type="EC" id="5.4.2.2" evidence="4"/>
<dbReference type="Pfam" id="PF02880">
    <property type="entry name" value="PGM_PMM_III"/>
    <property type="match status" value="1"/>
</dbReference>
<comment type="similarity">
    <text evidence="3 9">Belongs to the phosphohexose mutase family.</text>
</comment>
<dbReference type="InterPro" id="IPR016066">
    <property type="entry name" value="A-D-PHexomutase_CS"/>
</dbReference>
<dbReference type="InterPro" id="IPR005845">
    <property type="entry name" value="A-D-PHexomutase_a/b/a-II"/>
</dbReference>
<keyword evidence="6 9" id="KW-0479">Metal-binding</keyword>
<dbReference type="Pfam" id="PF02879">
    <property type="entry name" value="PGM_PMM_II"/>
    <property type="match status" value="1"/>
</dbReference>
<gene>
    <name evidence="13" type="ORF">A3Q56_06742</name>
</gene>
<comment type="caution">
    <text evidence="13">The sequence shown here is derived from an EMBL/GenBank/DDBJ whole genome shotgun (WGS) entry which is preliminary data.</text>
</comment>
<dbReference type="GO" id="GO:0000287">
    <property type="term" value="F:magnesium ion binding"/>
    <property type="evidence" value="ECO:0007669"/>
    <property type="project" value="InterPro"/>
</dbReference>
<evidence type="ECO:0000256" key="9">
    <source>
        <dbReference type="RuleBase" id="RU004326"/>
    </source>
</evidence>
<dbReference type="Gene3D" id="3.30.310.50">
    <property type="entry name" value="Alpha-D-phosphohexomutase, C-terminal domain"/>
    <property type="match status" value="1"/>
</dbReference>
<dbReference type="InterPro" id="IPR005844">
    <property type="entry name" value="A-D-PHexomutase_a/b/a-I"/>
</dbReference>
<dbReference type="GO" id="GO:0004614">
    <property type="term" value="F:phosphoglucomutase activity"/>
    <property type="evidence" value="ECO:0007669"/>
    <property type="project" value="UniProtKB-EC"/>
</dbReference>
<evidence type="ECO:0000256" key="5">
    <source>
        <dbReference type="ARBA" id="ARBA00022553"/>
    </source>
</evidence>
<evidence type="ECO:0000259" key="10">
    <source>
        <dbReference type="Pfam" id="PF02878"/>
    </source>
</evidence>
<dbReference type="NCBIfam" id="NF005737">
    <property type="entry name" value="PRK07564.1-1"/>
    <property type="match status" value="1"/>
</dbReference>
<evidence type="ECO:0000256" key="6">
    <source>
        <dbReference type="ARBA" id="ARBA00022723"/>
    </source>
</evidence>
<dbReference type="InterPro" id="IPR036900">
    <property type="entry name" value="A-D-PHexomutase_C_sf"/>
</dbReference>
<evidence type="ECO:0000259" key="12">
    <source>
        <dbReference type="Pfam" id="PF02880"/>
    </source>
</evidence>
<dbReference type="PANTHER" id="PTHR22573">
    <property type="entry name" value="PHOSPHOHEXOMUTASE FAMILY MEMBER"/>
    <property type="match status" value="1"/>
</dbReference>
<keyword evidence="5" id="KW-0597">Phosphoprotein</keyword>
<name>A0A177AU56_9BILA</name>
<comment type="catalytic activity">
    <reaction evidence="1">
        <text>alpha-D-glucose 1-phosphate = alpha-D-glucose 6-phosphate</text>
        <dbReference type="Rhea" id="RHEA:23536"/>
        <dbReference type="ChEBI" id="CHEBI:58225"/>
        <dbReference type="ChEBI" id="CHEBI:58601"/>
        <dbReference type="EC" id="5.4.2.2"/>
    </reaction>
</comment>
<dbReference type="FunFam" id="3.40.120.10:FF:000004">
    <property type="entry name" value="Phosphoglucomutase 5"/>
    <property type="match status" value="1"/>
</dbReference>
<evidence type="ECO:0000256" key="4">
    <source>
        <dbReference type="ARBA" id="ARBA00012728"/>
    </source>
</evidence>
<evidence type="ECO:0000259" key="11">
    <source>
        <dbReference type="Pfam" id="PF02879"/>
    </source>
</evidence>
<evidence type="ECO:0000256" key="2">
    <source>
        <dbReference type="ARBA" id="ARBA00001946"/>
    </source>
</evidence>
<dbReference type="Gene3D" id="3.40.120.10">
    <property type="entry name" value="Alpha-D-Glucose-1,6-Bisphosphate, subunit A, domain 3"/>
    <property type="match status" value="3"/>
</dbReference>
<dbReference type="PROSITE" id="PS00710">
    <property type="entry name" value="PGM_PMM"/>
    <property type="match status" value="1"/>
</dbReference>
<dbReference type="GO" id="GO:0005829">
    <property type="term" value="C:cytosol"/>
    <property type="evidence" value="ECO:0007669"/>
    <property type="project" value="TreeGrafter"/>
</dbReference>
<feature type="domain" description="Alpha-D-phosphohexomutase alpha/beta/alpha" evidence="10">
    <location>
        <begin position="23"/>
        <end position="164"/>
    </location>
</feature>
<dbReference type="Pfam" id="PF02878">
    <property type="entry name" value="PGM_PMM_I"/>
    <property type="match status" value="1"/>
</dbReference>
<dbReference type="FunFam" id="3.30.310.50:FF:000002">
    <property type="entry name" value="Phosphoglucomutase 5"/>
    <property type="match status" value="1"/>
</dbReference>
<dbReference type="OrthoDB" id="2291at2759"/>
<dbReference type="InterPro" id="IPR005846">
    <property type="entry name" value="A-D-PHexomutase_a/b/a-III"/>
</dbReference>
<dbReference type="GO" id="GO:0005975">
    <property type="term" value="P:carbohydrate metabolic process"/>
    <property type="evidence" value="ECO:0007669"/>
    <property type="project" value="InterPro"/>
</dbReference>
<evidence type="ECO:0000313" key="14">
    <source>
        <dbReference type="Proteomes" id="UP000078046"/>
    </source>
</evidence>
<feature type="non-terminal residue" evidence="13">
    <location>
        <position position="589"/>
    </location>
</feature>
<keyword evidence="8" id="KW-0413">Isomerase</keyword>